<dbReference type="Pfam" id="PF21607">
    <property type="entry name" value="FabD_helical_ins"/>
    <property type="match status" value="1"/>
</dbReference>
<evidence type="ECO:0000313" key="3">
    <source>
        <dbReference type="Proteomes" id="UP000030661"/>
    </source>
</evidence>
<sequence>MSVHPTSAAIGSWMSQGTLPIKDVSALKDMIFQLHHPIYLLEQHGQYAMASHGLVTLGNGQPSAGAYPLLGYAPACSLKNLGDPGFCTDYGVEYPYLAGSMAHGITSVAIVEEMGKHGMLGFFGAAGMSLAAVEDAIDRISTALGERPYGCNLIHSLNEPELEAALVDLYLRRGVKLVEASAFLGLTLPVVRYRVHGIHRDPSGNIVTPNRIIAKVSRVEVAIHFFSPPPDRFLRQLVANGDISSEQAELASRIPMAQDLTAEADSGGHTDNRPAITLFPTMVTLRDRMQQQYAYAQPLRVGAAGGIATPISAAAAFAMGAAYILTGSVNQACVESGTSDIVRQMLAEAGQADVIMAPAADMFEMGVKVQVLKRGTMFAMRGARLYEFYRKYGDIDQIPQADREILEQKFFKDSLENVWRRTQSYFQERDPSQLERAQREPKHKMALIFRSYLGLASHWANRGEPDRKLDYQIWCGPAMGAFNEWVKGSFLESPEHRQVIAVALNILYGAGIINRLNMLRMQGIQLPPELWKIAPLNRDEIEQRVKQLQH</sequence>
<keyword evidence="3" id="KW-1185">Reference proteome</keyword>
<reference evidence="2" key="1">
    <citation type="journal article" date="2015" name="PeerJ">
        <title>First genomic representation of candidate bacterial phylum KSB3 points to enhanced environmental sensing as a trigger of wastewater bulking.</title>
        <authorList>
            <person name="Sekiguchi Y."/>
            <person name="Ohashi A."/>
            <person name="Parks D.H."/>
            <person name="Yamauchi T."/>
            <person name="Tyson G.W."/>
            <person name="Hugenholtz P."/>
        </authorList>
    </citation>
    <scope>NUCLEOTIDE SEQUENCE [LARGE SCALE GENOMIC DNA]</scope>
</reference>
<dbReference type="Gene3D" id="3.20.20.70">
    <property type="entry name" value="Aldolase class I"/>
    <property type="match status" value="2"/>
</dbReference>
<evidence type="ECO:0000259" key="1">
    <source>
        <dbReference type="Pfam" id="PF21607"/>
    </source>
</evidence>
<dbReference type="PANTHER" id="PTHR32332">
    <property type="entry name" value="2-NITROPROPANE DIOXYGENASE"/>
    <property type="match status" value="1"/>
</dbReference>
<dbReference type="InterPro" id="IPR049489">
    <property type="entry name" value="FabD-like_helical_ins"/>
</dbReference>
<keyword evidence="2" id="KW-0560">Oxidoreductase</keyword>
<dbReference type="GO" id="GO:0051213">
    <property type="term" value="F:dioxygenase activity"/>
    <property type="evidence" value="ECO:0007669"/>
    <property type="project" value="UniProtKB-KW"/>
</dbReference>
<accession>A0A081C719</accession>
<name>A0A081C719_VECG1</name>
<dbReference type="AlphaFoldDB" id="A0A081C719"/>
<organism evidence="2">
    <name type="scientific">Vecturithrix granuli</name>
    <dbReference type="NCBI Taxonomy" id="1499967"/>
    <lineage>
        <taxon>Bacteria</taxon>
        <taxon>Candidatus Moduliflexota</taxon>
        <taxon>Candidatus Vecturitrichia</taxon>
        <taxon>Candidatus Vecturitrichales</taxon>
        <taxon>Candidatus Vecturitrichaceae</taxon>
        <taxon>Candidatus Vecturithrix</taxon>
    </lineage>
</organism>
<keyword evidence="2" id="KW-0223">Dioxygenase</keyword>
<dbReference type="PANTHER" id="PTHR32332:SF20">
    <property type="entry name" value="2-NITROPROPANE DIOXYGENASE-LIKE PROTEIN"/>
    <property type="match status" value="1"/>
</dbReference>
<dbReference type="EMBL" id="DF820473">
    <property type="protein sequence ID" value="GAK60374.1"/>
    <property type="molecule type" value="Genomic_DNA"/>
</dbReference>
<dbReference type="STRING" id="1499967.U27_00265"/>
<dbReference type="InterPro" id="IPR014179">
    <property type="entry name" value="PfaD-like_TIM-barrel"/>
</dbReference>
<proteinExistence type="predicted"/>
<protein>
    <submittedName>
        <fullName evidence="2">2-nitropropane dioxygenase, NPD</fullName>
    </submittedName>
</protein>
<feature type="domain" description="[Acyl-carrier-protein] S-malonyltransferase-like inserted helical" evidence="1">
    <location>
        <begin position="392"/>
        <end position="471"/>
    </location>
</feature>
<dbReference type="Proteomes" id="UP000030661">
    <property type="component" value="Unassembled WGS sequence"/>
</dbReference>
<dbReference type="SUPFAM" id="SSF51412">
    <property type="entry name" value="Inosine monophosphate dehydrogenase (IMPDH)"/>
    <property type="match status" value="1"/>
</dbReference>
<dbReference type="CDD" id="cd04742">
    <property type="entry name" value="NPD_FabD"/>
    <property type="match status" value="1"/>
</dbReference>
<evidence type="ECO:0000313" key="2">
    <source>
        <dbReference type="EMBL" id="GAK60374.1"/>
    </source>
</evidence>
<dbReference type="InterPro" id="IPR013785">
    <property type="entry name" value="Aldolase_TIM"/>
</dbReference>
<dbReference type="eggNOG" id="COG2070">
    <property type="taxonomic scope" value="Bacteria"/>
</dbReference>
<dbReference type="Pfam" id="PF03060">
    <property type="entry name" value="NMO"/>
    <property type="match status" value="1"/>
</dbReference>
<gene>
    <name evidence="2" type="ORF">U27_00265</name>
</gene>
<dbReference type="NCBIfam" id="TIGR02814">
    <property type="entry name" value="pfaD_fam"/>
    <property type="match status" value="1"/>
</dbReference>
<dbReference type="HOGENOM" id="CLU_040029_0_0_0"/>